<evidence type="ECO:0000256" key="4">
    <source>
        <dbReference type="ARBA" id="ARBA00022741"/>
    </source>
</evidence>
<dbReference type="PANTHER" id="PTHR12358">
    <property type="entry name" value="SPHINGOSINE KINASE"/>
    <property type="match status" value="1"/>
</dbReference>
<proteinExistence type="inferred from homology"/>
<dbReference type="InterPro" id="IPR001206">
    <property type="entry name" value="Diacylglycerol_kinase_cat_dom"/>
</dbReference>
<keyword evidence="7" id="KW-0444">Lipid biosynthesis</keyword>
<evidence type="ECO:0000313" key="12">
    <source>
        <dbReference type="EMBL" id="QWQ36351.1"/>
    </source>
</evidence>
<dbReference type="PANTHER" id="PTHR12358:SF54">
    <property type="entry name" value="SPHINGOSINE KINASE RELATED PROTEIN"/>
    <property type="match status" value="1"/>
</dbReference>
<dbReference type="InterPro" id="IPR005218">
    <property type="entry name" value="Diacylglycerol/lipid_kinase"/>
</dbReference>
<dbReference type="SUPFAM" id="SSF111331">
    <property type="entry name" value="NAD kinase/diacylglycerol kinase-like"/>
    <property type="match status" value="1"/>
</dbReference>
<evidence type="ECO:0000256" key="9">
    <source>
        <dbReference type="SAM" id="MobiDB-lite"/>
    </source>
</evidence>
<dbReference type="Gene3D" id="3.40.50.10330">
    <property type="entry name" value="Probable inorganic polyphosphate/atp-NAD kinase, domain 1"/>
    <property type="match status" value="1"/>
</dbReference>
<dbReference type="InterPro" id="IPR045540">
    <property type="entry name" value="YegS/DAGK_C"/>
</dbReference>
<feature type="domain" description="DAGKc" evidence="11">
    <location>
        <begin position="43"/>
        <end position="173"/>
    </location>
</feature>
<keyword evidence="4" id="KW-0547">Nucleotide-binding</keyword>
<dbReference type="RefSeq" id="WP_207348114.1">
    <property type="nucleotide sequence ID" value="NZ_CP076456.1"/>
</dbReference>
<evidence type="ECO:0000256" key="7">
    <source>
        <dbReference type="ARBA" id="ARBA00023209"/>
    </source>
</evidence>
<keyword evidence="7" id="KW-0443">Lipid metabolism</keyword>
<evidence type="ECO:0000256" key="8">
    <source>
        <dbReference type="ARBA" id="ARBA00023264"/>
    </source>
</evidence>
<sequence>MSAPLIVLLVLLAAALAALAAWQVARRRRRQAAKRTVVKTLAPGDQRIALVLNPVKAQAPAARTLLAEACELAGWDPPLILETTRQSPGYEQARRAVELGADVVLAGGGDGTVREVARALANSPAALGLLPLGTGNLLARNLGIPVADLAASIRTALHGNQRRIDMGTIDFDDAVTGERRSSAFLVMGGIGLDAEVIAATRDDLKKHVGWLAYSEAGVRLLPGRRTKMSISVDGEPPQVHKVRSILFANLGRLPAGIDFIPEAKMDDGLLDVVIMSPRSLAGWLWVAGKVVTKYPRNIPVIDYRRARTVEIKVAQPTETQLDGDLTGAATSVRVEVDPLALLVRAPSPDQQHPRPQSPYTMARPSFRAGSRN</sequence>
<dbReference type="InterPro" id="IPR016064">
    <property type="entry name" value="NAD/diacylglycerol_kinase_sf"/>
</dbReference>
<keyword evidence="10" id="KW-0732">Signal</keyword>
<protein>
    <submittedName>
        <fullName evidence="12">YegS/Rv2252/BmrU family lipid kinase</fullName>
    </submittedName>
</protein>
<evidence type="ECO:0000313" key="13">
    <source>
        <dbReference type="Proteomes" id="UP000680588"/>
    </source>
</evidence>
<dbReference type="SMART" id="SM00046">
    <property type="entry name" value="DAGKc"/>
    <property type="match status" value="1"/>
</dbReference>
<evidence type="ECO:0000256" key="5">
    <source>
        <dbReference type="ARBA" id="ARBA00022777"/>
    </source>
</evidence>
<keyword evidence="5 12" id="KW-0418">Kinase</keyword>
<evidence type="ECO:0000256" key="6">
    <source>
        <dbReference type="ARBA" id="ARBA00022840"/>
    </source>
</evidence>
<gene>
    <name evidence="12" type="ORF">KG104_00405</name>
</gene>
<dbReference type="InterPro" id="IPR050187">
    <property type="entry name" value="Lipid_Phosphate_FormReg"/>
</dbReference>
<dbReference type="InterPro" id="IPR017438">
    <property type="entry name" value="ATP-NAD_kinase_N"/>
</dbReference>
<dbReference type="GO" id="GO:0008654">
    <property type="term" value="P:phospholipid biosynthetic process"/>
    <property type="evidence" value="ECO:0007669"/>
    <property type="project" value="UniProtKB-KW"/>
</dbReference>
<keyword evidence="8" id="KW-1208">Phospholipid metabolism</keyword>
<feature type="region of interest" description="Disordered" evidence="9">
    <location>
        <begin position="344"/>
        <end position="372"/>
    </location>
</feature>
<comment type="similarity">
    <text evidence="2">Belongs to the diacylglycerol/lipid kinase family.</text>
</comment>
<feature type="signal peptide" evidence="10">
    <location>
        <begin position="1"/>
        <end position="20"/>
    </location>
</feature>
<keyword evidence="6" id="KW-0067">ATP-binding</keyword>
<keyword evidence="13" id="KW-1185">Reference proteome</keyword>
<name>A0A975PFD7_9MICC</name>
<keyword evidence="7" id="KW-0594">Phospholipid biosynthesis</keyword>
<comment type="cofactor">
    <cofactor evidence="1">
        <name>Mg(2+)</name>
        <dbReference type="ChEBI" id="CHEBI:18420"/>
    </cofactor>
</comment>
<evidence type="ECO:0000256" key="1">
    <source>
        <dbReference type="ARBA" id="ARBA00001946"/>
    </source>
</evidence>
<dbReference type="EMBL" id="CP076456">
    <property type="protein sequence ID" value="QWQ36351.1"/>
    <property type="molecule type" value="Genomic_DNA"/>
</dbReference>
<dbReference type="AlphaFoldDB" id="A0A975PFD7"/>
<evidence type="ECO:0000256" key="10">
    <source>
        <dbReference type="SAM" id="SignalP"/>
    </source>
</evidence>
<dbReference type="PROSITE" id="PS50146">
    <property type="entry name" value="DAGK"/>
    <property type="match status" value="1"/>
</dbReference>
<organism evidence="12 13">
    <name type="scientific">Arthrobacter sunyaminii</name>
    <dbReference type="NCBI Taxonomy" id="2816859"/>
    <lineage>
        <taxon>Bacteria</taxon>
        <taxon>Bacillati</taxon>
        <taxon>Actinomycetota</taxon>
        <taxon>Actinomycetes</taxon>
        <taxon>Micrococcales</taxon>
        <taxon>Micrococcaceae</taxon>
        <taxon>Arthrobacter</taxon>
    </lineage>
</organism>
<accession>A0A975PFD7</accession>
<keyword evidence="3" id="KW-0808">Transferase</keyword>
<dbReference type="KEGG" id="asun:KG104_00405"/>
<dbReference type="Gene3D" id="2.60.200.40">
    <property type="match status" value="1"/>
</dbReference>
<dbReference type="NCBIfam" id="TIGR00147">
    <property type="entry name" value="YegS/Rv2252/BmrU family lipid kinase"/>
    <property type="match status" value="1"/>
</dbReference>
<feature type="compositionally biased region" description="Polar residues" evidence="9">
    <location>
        <begin position="348"/>
        <end position="359"/>
    </location>
</feature>
<evidence type="ECO:0000259" key="11">
    <source>
        <dbReference type="PROSITE" id="PS50146"/>
    </source>
</evidence>
<evidence type="ECO:0000256" key="2">
    <source>
        <dbReference type="ARBA" id="ARBA00005983"/>
    </source>
</evidence>
<dbReference type="Proteomes" id="UP000680588">
    <property type="component" value="Chromosome"/>
</dbReference>
<dbReference type="Pfam" id="PF19279">
    <property type="entry name" value="YegS_C"/>
    <property type="match status" value="1"/>
</dbReference>
<evidence type="ECO:0000256" key="3">
    <source>
        <dbReference type="ARBA" id="ARBA00022679"/>
    </source>
</evidence>
<feature type="chain" id="PRO_5037837304" evidence="10">
    <location>
        <begin position="21"/>
        <end position="372"/>
    </location>
</feature>
<dbReference type="Pfam" id="PF00781">
    <property type="entry name" value="DAGK_cat"/>
    <property type="match status" value="1"/>
</dbReference>
<dbReference type="GO" id="GO:0005524">
    <property type="term" value="F:ATP binding"/>
    <property type="evidence" value="ECO:0007669"/>
    <property type="project" value="UniProtKB-KW"/>
</dbReference>
<reference evidence="12" key="1">
    <citation type="submission" date="2021-06" db="EMBL/GenBank/DDBJ databases">
        <title>Novel species in genus Arthrobacter.</title>
        <authorList>
            <person name="Zhang G."/>
        </authorList>
    </citation>
    <scope>NUCLEOTIDE SEQUENCE</scope>
    <source>
        <strain evidence="12">Zg-ZUI122</strain>
    </source>
</reference>
<dbReference type="GO" id="GO:0016301">
    <property type="term" value="F:kinase activity"/>
    <property type="evidence" value="ECO:0007669"/>
    <property type="project" value="UniProtKB-KW"/>
</dbReference>